<dbReference type="SUPFAM" id="SSF52540">
    <property type="entry name" value="P-loop containing nucleoside triphosphate hydrolases"/>
    <property type="match status" value="1"/>
</dbReference>
<dbReference type="KEGG" id="cow:Calow_0141"/>
<evidence type="ECO:0000313" key="2">
    <source>
        <dbReference type="EMBL" id="ADQ03749.1"/>
    </source>
</evidence>
<dbReference type="EMBL" id="CP002216">
    <property type="protein sequence ID" value="ADQ03749.1"/>
    <property type="molecule type" value="Genomic_DNA"/>
</dbReference>
<gene>
    <name evidence="2" type="ordered locus">Calow_0141</name>
</gene>
<dbReference type="Proteomes" id="UP000006889">
    <property type="component" value="Chromosome"/>
</dbReference>
<protein>
    <submittedName>
        <fullName evidence="2">Phosphate ABC transporter, ATPase subunit</fullName>
    </submittedName>
</protein>
<name>E4Q2C1_CALOW</name>
<dbReference type="PANTHER" id="PTHR43423:SF1">
    <property type="entry name" value="ABC TRANSPORTER I FAMILY MEMBER 17"/>
    <property type="match status" value="1"/>
</dbReference>
<dbReference type="InterPro" id="IPR003439">
    <property type="entry name" value="ABC_transporter-like_ATP-bd"/>
</dbReference>
<sequence>MDYKDSKIETIDLNLFYGNEQALKNVNVSIPEKTITALIGPSGCGKSTFLRTLNRMNDLIDGVKIWGKVFIG</sequence>
<dbReference type="GO" id="GO:0016887">
    <property type="term" value="F:ATP hydrolysis activity"/>
    <property type="evidence" value="ECO:0007669"/>
    <property type="project" value="InterPro"/>
</dbReference>
<reference key="1">
    <citation type="submission" date="2010-09" db="EMBL/GenBank/DDBJ databases">
        <title>Complete sequence of Caldicellulosiruptor owensensis OL.</title>
        <authorList>
            <consortium name="US DOE Joint Genome Institute"/>
            <person name="Lucas S."/>
            <person name="Copeland A."/>
            <person name="Lapidus A."/>
            <person name="Cheng J.-F."/>
            <person name="Bruce D."/>
            <person name="Goodwin L."/>
            <person name="Pitluck S."/>
            <person name="Davenport K."/>
            <person name="Detter J.C."/>
            <person name="Han C."/>
            <person name="Tapia R."/>
            <person name="Land M."/>
            <person name="Hauser L."/>
            <person name="Chang Y.-J."/>
            <person name="Jeffries C."/>
            <person name="Kyrpides N."/>
            <person name="Ivanova N."/>
            <person name="Mikhailova N."/>
            <person name="Blumer-Schuette S.E."/>
            <person name="Kelly R.M."/>
            <person name="Woyke T."/>
        </authorList>
    </citation>
    <scope>NUCLEOTIDE SEQUENCE</scope>
    <source>
        <strain>OL</strain>
    </source>
</reference>
<reference evidence="2 3" key="2">
    <citation type="journal article" date="2011" name="J. Bacteriol.">
        <title>Complete genome sequences for the anaerobic, extremely thermophilic plant biomass-degrading bacteria Caldicellulosiruptor hydrothermalis, Caldicellulosiruptor kristjanssonii, Caldicellulosiruptor kronotskyensis, Caldicellulosiruptor owensenis, and Caldicellulosiruptor lactoaceticus.</title>
        <authorList>
            <person name="Blumer-Schuette S.E."/>
            <person name="Ozdemir I."/>
            <person name="Mistry D."/>
            <person name="Lucas S."/>
            <person name="Lapidus A."/>
            <person name="Cheng J.F."/>
            <person name="Goodwin L.A."/>
            <person name="Pitluck S."/>
            <person name="Land M.L."/>
            <person name="Hauser L.J."/>
            <person name="Woyke T."/>
            <person name="Mikhailova N."/>
            <person name="Pati A."/>
            <person name="Kyrpides N.C."/>
            <person name="Ivanova N."/>
            <person name="Detter J.C."/>
            <person name="Walston-Davenport K."/>
            <person name="Han S."/>
            <person name="Adams M.W."/>
            <person name="Kelly R.M."/>
        </authorList>
    </citation>
    <scope>NUCLEOTIDE SEQUENCE [LARGE SCALE GENOMIC DNA]</scope>
    <source>
        <strain evidence="3">ATCC 700167 / DSM 13100 / OL</strain>
    </source>
</reference>
<dbReference type="STRING" id="632518.Calow_0141"/>
<accession>E4Q2C1</accession>
<dbReference type="HOGENOM" id="CLU_000604_1_15_9"/>
<dbReference type="InterPro" id="IPR027417">
    <property type="entry name" value="P-loop_NTPase"/>
</dbReference>
<dbReference type="Pfam" id="PF00005">
    <property type="entry name" value="ABC_tran"/>
    <property type="match status" value="1"/>
</dbReference>
<dbReference type="AlphaFoldDB" id="E4Q2C1"/>
<feature type="domain" description="ABC transporter" evidence="1">
    <location>
        <begin position="23"/>
        <end position="58"/>
    </location>
</feature>
<organism evidence="2 3">
    <name type="scientific">Caldicellulosiruptor owensensis (strain ATCC 700167 / DSM 13100 / OL)</name>
    <dbReference type="NCBI Taxonomy" id="632518"/>
    <lineage>
        <taxon>Bacteria</taxon>
        <taxon>Bacillati</taxon>
        <taxon>Bacillota</taxon>
        <taxon>Bacillota incertae sedis</taxon>
        <taxon>Caldicellulosiruptorales</taxon>
        <taxon>Caldicellulosiruptoraceae</taxon>
        <taxon>Caldicellulosiruptor</taxon>
    </lineage>
</organism>
<dbReference type="Gene3D" id="3.40.50.300">
    <property type="entry name" value="P-loop containing nucleotide triphosphate hydrolases"/>
    <property type="match status" value="1"/>
</dbReference>
<dbReference type="eggNOG" id="COG1117">
    <property type="taxonomic scope" value="Bacteria"/>
</dbReference>
<evidence type="ECO:0000259" key="1">
    <source>
        <dbReference type="Pfam" id="PF00005"/>
    </source>
</evidence>
<evidence type="ECO:0000313" key="3">
    <source>
        <dbReference type="Proteomes" id="UP000006889"/>
    </source>
</evidence>
<dbReference type="GO" id="GO:0005524">
    <property type="term" value="F:ATP binding"/>
    <property type="evidence" value="ECO:0007669"/>
    <property type="project" value="InterPro"/>
</dbReference>
<keyword evidence="3" id="KW-1185">Reference proteome</keyword>
<proteinExistence type="predicted"/>
<dbReference type="PANTHER" id="PTHR43423">
    <property type="entry name" value="ABC TRANSPORTER I FAMILY MEMBER 17"/>
    <property type="match status" value="1"/>
</dbReference>